<dbReference type="InterPro" id="IPR046700">
    <property type="entry name" value="DUF6570"/>
</dbReference>
<proteinExistence type="inferred from homology"/>
<dbReference type="InterPro" id="IPR051055">
    <property type="entry name" value="PIF1_helicase"/>
</dbReference>
<reference evidence="2" key="1">
    <citation type="submission" date="2020-04" db="EMBL/GenBank/DDBJ databases">
        <authorList>
            <person name="Alioto T."/>
            <person name="Alioto T."/>
            <person name="Gomez Garrido J."/>
        </authorList>
    </citation>
    <scope>NUCLEOTIDE SEQUENCE</scope>
    <source>
        <strain evidence="2">A484AB</strain>
    </source>
</reference>
<dbReference type="Pfam" id="PF14214">
    <property type="entry name" value="Helitron_like_N"/>
    <property type="match status" value="1"/>
</dbReference>
<dbReference type="GO" id="GO:0016787">
    <property type="term" value="F:hydrolase activity"/>
    <property type="evidence" value="ECO:0007669"/>
    <property type="project" value="UniProtKB-KW"/>
</dbReference>
<dbReference type="Gene3D" id="3.40.50.300">
    <property type="entry name" value="P-loop containing nucleotide triphosphate hydrolases"/>
    <property type="match status" value="1"/>
</dbReference>
<comment type="catalytic activity">
    <reaction evidence="1">
        <text>ATP + H2O = ADP + phosphate + H(+)</text>
        <dbReference type="Rhea" id="RHEA:13065"/>
        <dbReference type="ChEBI" id="CHEBI:15377"/>
        <dbReference type="ChEBI" id="CHEBI:15378"/>
        <dbReference type="ChEBI" id="CHEBI:30616"/>
        <dbReference type="ChEBI" id="CHEBI:43474"/>
        <dbReference type="ChEBI" id="CHEBI:456216"/>
        <dbReference type="EC" id="5.6.2.3"/>
    </reaction>
</comment>
<dbReference type="GO" id="GO:0000723">
    <property type="term" value="P:telomere maintenance"/>
    <property type="evidence" value="ECO:0007669"/>
    <property type="project" value="InterPro"/>
</dbReference>
<dbReference type="GO" id="GO:0006281">
    <property type="term" value="P:DNA repair"/>
    <property type="evidence" value="ECO:0007669"/>
    <property type="project" value="UniProtKB-KW"/>
</dbReference>
<dbReference type="GO" id="GO:0005524">
    <property type="term" value="F:ATP binding"/>
    <property type="evidence" value="ECO:0007669"/>
    <property type="project" value="UniProtKB-KW"/>
</dbReference>
<dbReference type="PANTHER" id="PTHR47642:SF5">
    <property type="entry name" value="ATP-DEPENDENT DNA HELICASE"/>
    <property type="match status" value="1"/>
</dbReference>
<dbReference type="PANTHER" id="PTHR47642">
    <property type="entry name" value="ATP-DEPENDENT DNA HELICASE"/>
    <property type="match status" value="1"/>
</dbReference>
<gene>
    <name evidence="2" type="ORF">PACLA_8A040701</name>
</gene>
<name>A0A6S7ISC8_PARCT</name>
<keyword evidence="1" id="KW-0233">DNA recombination</keyword>
<keyword evidence="1" id="KW-0227">DNA damage</keyword>
<dbReference type="InterPro" id="IPR003593">
    <property type="entry name" value="AAA+_ATPase"/>
</dbReference>
<dbReference type="Pfam" id="PF20209">
    <property type="entry name" value="DUF6570"/>
    <property type="match status" value="1"/>
</dbReference>
<comment type="caution">
    <text evidence="2">The sequence shown here is derived from an EMBL/GenBank/DDBJ whole genome shotgun (WGS) entry which is preliminary data.</text>
</comment>
<keyword evidence="3" id="KW-1185">Reference proteome</keyword>
<dbReference type="EMBL" id="CACRXK020011099">
    <property type="protein sequence ID" value="CAB4020737.1"/>
    <property type="molecule type" value="Genomic_DNA"/>
</dbReference>
<dbReference type="InterPro" id="IPR025476">
    <property type="entry name" value="Helitron_helicase-like"/>
</dbReference>
<keyword evidence="1" id="KW-0547">Nucleotide-binding</keyword>
<evidence type="ECO:0000313" key="3">
    <source>
        <dbReference type="Proteomes" id="UP001152795"/>
    </source>
</evidence>
<protein>
    <recommendedName>
        <fullName evidence="1">ATP-dependent DNA helicase</fullName>
        <ecNumber evidence="1">5.6.2.3</ecNumber>
    </recommendedName>
</protein>
<dbReference type="SUPFAM" id="SSF52540">
    <property type="entry name" value="P-loop containing nucleoside triphosphate hydrolases"/>
    <property type="match status" value="1"/>
</dbReference>
<organism evidence="2 3">
    <name type="scientific">Paramuricea clavata</name>
    <name type="common">Red gorgonian</name>
    <name type="synonym">Violescent sea-whip</name>
    <dbReference type="NCBI Taxonomy" id="317549"/>
    <lineage>
        <taxon>Eukaryota</taxon>
        <taxon>Metazoa</taxon>
        <taxon>Cnidaria</taxon>
        <taxon>Anthozoa</taxon>
        <taxon>Octocorallia</taxon>
        <taxon>Malacalcyonacea</taxon>
        <taxon>Plexauridae</taxon>
        <taxon>Paramuricea</taxon>
    </lineage>
</organism>
<dbReference type="GO" id="GO:0043139">
    <property type="term" value="F:5'-3' DNA helicase activity"/>
    <property type="evidence" value="ECO:0007669"/>
    <property type="project" value="UniProtKB-EC"/>
</dbReference>
<comment type="similarity">
    <text evidence="1">Belongs to the helicase family.</text>
</comment>
<dbReference type="InterPro" id="IPR010285">
    <property type="entry name" value="DNA_helicase_pif1-like_DEAD"/>
</dbReference>
<evidence type="ECO:0000256" key="1">
    <source>
        <dbReference type="RuleBase" id="RU363044"/>
    </source>
</evidence>
<dbReference type="Pfam" id="PF05970">
    <property type="entry name" value="PIF1"/>
    <property type="match status" value="1"/>
</dbReference>
<keyword evidence="1" id="KW-0234">DNA repair</keyword>
<dbReference type="Proteomes" id="UP001152795">
    <property type="component" value="Unassembled WGS sequence"/>
</dbReference>
<comment type="cofactor">
    <cofactor evidence="1">
        <name>Mg(2+)</name>
        <dbReference type="ChEBI" id="CHEBI:18420"/>
    </cofactor>
</comment>
<accession>A0A6S7ISC8</accession>
<keyword evidence="1" id="KW-0067">ATP-binding</keyword>
<sequence length="1659" mass="191535">MSYSILAYDDDDSLPTCTANYIKNINDKHTLVDAIFNLATTKMKDGIVNYEIQFLSCSSELTNCERKGIMKNHRQNYINDFIESALKKQKLETKQMKYKTMDPLVKQQVNSKRVNDHKIMAQEKKQKILEKRRTKYEMLDKSKKEELLTKNMNYRKTMNIGQKQKVLENKRIKYEEMDQSRREELLTKNMNYRKTMNKGQKQKILENKRIKYEEMDQPKREELLTKNINYRKTMSKEQKRKTLENKRAKYEAMDQSKKEELLTKNMNYKETMGEEQKQKILENKRVKYQAMDISKKKELSAMISSKAKQKNNLLSREKEKWMEKKSRTHDIDMYIDKFKKQIKSGPFYICCVCNRTLYKKSVVILQKNKYPRQDCFMLQCSFDGKNYICKTCHAKLLKGQQPCQAVVNNLFVDETPTELAALEKLEQILVAQRIVFEKIVIMPKGQQRKIKGAICNVPVECSQTCNVLPRPPDRSGIILLKLKRKLQFRGHVYFQAVRPQFVISALNWLIANNPLYRNIEIQCDNISRELTNLNCPVTNQENIDEHLQSNVNRELLNEDAEEQDDPLNEHRSAATETCLQSILPNYPVNLDNTNRDNSTGREIFNIAPGEGKHPVSLMTDKLCEELSFPVLFPKGRFGYTVERDIKLSPIKYFNARLLHYSGKFATNTEYLFFAQFIMEQKKISDSVNIALKTIHGQSVTASQVKLNSQAFQNLLLQDQAYLFLRQIPGSPPYWQKFMYEVVVMVKQLGIPTWFMTLSCADLRWPELFQIIAKSKGNNMTDEEVGALSYHERCSMLNLNPVIVAKHFQYRVETFFRDVLLTNANPVGKIVYYALRIEFQMRGSPHLHALIWTSDCPDLTNDTKDAYIDYIDQHVQAYLPDKETDPQLYDLVKTYQTHNHSKTCRKYKNVACRFNFGQFFTDKTIVAEPLAEDMDEEIKSNILTRRKEILSKVKQKIDDVLNPSKPTYDPHATPTAILNDIDITEQDYQWAISLSPDSDYELHLRRPIDSCFINNYFIAGLKGFAANVDLQPVFNHYKCITYVCSYFTKDETECSQAIMNAAKEAKEANLNVRDGLRKIGAAFLSTREVSAQECVYRCMPELWLRKIFPKTLFVSTDFAENRVRFAKKQQELDELDDDSTDIFKSNIIVRYSDRPKNIPVVNDMCLALFAAHYFKDYKSDFNEVSDSQPEALSDDFIESQNIENHNTELPDRIKLVNSKETMKCRKIKAVIRYHTPNKRKEPEKYFHHQELFGEDQTYISKFYEPDVQESYNPINDQENEDLRQSLTDDCDETELFNESLPQHLASNPESIQPSSGISSYNQPLEISDDDLRKTVRSLNNKQRSAYDVVLSWCRNKMANLNTLKPSKVDPIHVFVTGGGGAGKSHLIKAIYHTVTKTFRHAPMNPELPSVLLMAPTGVAAININGTTVNTALAIPRECGNNVPAMSDQRRTQMRLSLAELKLIVIDEISMVSNMDDDVRCIQSRTITPGDENYPLDALHIFAGNAPVDEYNIDRLQQIQSPQYVLEALDQFPPHVRKQDIDRVLSNGRSETGGLDTKILIKENARVMLTTNVDISDRLINGQLDTVIKVSVDNVSNKPSIIFVKFDDSNAGVSAIRNSSSSFARENNIVPIKPVLARIKVRPGKPSSPEIQRLQFPVTLA</sequence>
<dbReference type="InterPro" id="IPR027417">
    <property type="entry name" value="P-loop_NTPase"/>
</dbReference>
<dbReference type="SMART" id="SM00382">
    <property type="entry name" value="AAA"/>
    <property type="match status" value="1"/>
</dbReference>
<dbReference type="GO" id="GO:0006310">
    <property type="term" value="P:DNA recombination"/>
    <property type="evidence" value="ECO:0007669"/>
    <property type="project" value="UniProtKB-KW"/>
</dbReference>
<dbReference type="EC" id="5.6.2.3" evidence="1"/>
<keyword evidence="1" id="KW-0378">Hydrolase</keyword>
<dbReference type="OrthoDB" id="8123539at2759"/>
<keyword evidence="1 2" id="KW-0347">Helicase</keyword>
<evidence type="ECO:0000313" key="2">
    <source>
        <dbReference type="EMBL" id="CAB4020737.1"/>
    </source>
</evidence>